<sequence length="342" mass="35639">MNILITGGCGFVGARLARTLLAGGPLALAGGAARPVSRITLADRVAPPADLAADARVQFVQGDLYEQATGGALPLADTHAVFHLAAAVSGECEADFDLGMRSNLDTTRALLDACRRAGHAPVFVFSSSVAVFGDSPEQRLPAVIEDTTLPTPQNSYGIQKFVGEQLVADFTRKGFVQGRNVRLMTVSVRPGRPNGAASSFLSGMLREPLAGERARCPVAPETAVALASPGNTVAGIVRAATASAAEWGARTAVNLPALTTTVREMADALERIAGKEATGLIDWEPDAAIAKIVTSWPSRIHAARAEALGLAADASFDAILRDYVRENPQAVKLPVRPAATKD</sequence>
<dbReference type="PANTHER" id="PTHR43103:SF3">
    <property type="entry name" value="ADP-L-GLYCERO-D-MANNO-HEPTOSE-6-EPIMERASE"/>
    <property type="match status" value="1"/>
</dbReference>
<dbReference type="GO" id="GO:0016491">
    <property type="term" value="F:oxidoreductase activity"/>
    <property type="evidence" value="ECO:0007669"/>
    <property type="project" value="InterPro"/>
</dbReference>
<keyword evidence="1" id="KW-0521">NADP</keyword>
<dbReference type="Pfam" id="PF01370">
    <property type="entry name" value="Epimerase"/>
    <property type="match status" value="1"/>
</dbReference>
<dbReference type="HOGENOM" id="CLU_007383_19_0_4"/>
<dbReference type="EMBL" id="CP001635">
    <property type="protein sequence ID" value="ACS21747.1"/>
    <property type="molecule type" value="Genomic_DNA"/>
</dbReference>
<organism evidence="4">
    <name type="scientific">Variovorax paradoxus (strain S110)</name>
    <dbReference type="NCBI Taxonomy" id="543728"/>
    <lineage>
        <taxon>Bacteria</taxon>
        <taxon>Pseudomonadati</taxon>
        <taxon>Pseudomonadota</taxon>
        <taxon>Betaproteobacteria</taxon>
        <taxon>Burkholderiales</taxon>
        <taxon>Comamonadaceae</taxon>
        <taxon>Variovorax</taxon>
    </lineage>
</organism>
<dbReference type="Gene3D" id="3.90.25.10">
    <property type="entry name" value="UDP-galactose 4-epimerase, domain 1"/>
    <property type="match status" value="1"/>
</dbReference>
<dbReference type="Gene3D" id="3.40.50.720">
    <property type="entry name" value="NAD(P)-binding Rossmann-like Domain"/>
    <property type="match status" value="1"/>
</dbReference>
<dbReference type="AlphaFoldDB" id="C5CR71"/>
<name>C5CR71_VARPS</name>
<dbReference type="InterPro" id="IPR001509">
    <property type="entry name" value="Epimerase_deHydtase"/>
</dbReference>
<proteinExistence type="predicted"/>
<dbReference type="PANTHER" id="PTHR43103">
    <property type="entry name" value="NUCLEOSIDE-DIPHOSPHATE-SUGAR EPIMERASE"/>
    <property type="match status" value="1"/>
</dbReference>
<evidence type="ECO:0000313" key="4">
    <source>
        <dbReference type="EMBL" id="ACS21747.1"/>
    </source>
</evidence>
<dbReference type="eggNOG" id="COG0451">
    <property type="taxonomic scope" value="Bacteria"/>
</dbReference>
<evidence type="ECO:0000256" key="2">
    <source>
        <dbReference type="ARBA" id="ARBA00023277"/>
    </source>
</evidence>
<gene>
    <name evidence="4" type="ordered locus">Vapar_5145</name>
</gene>
<dbReference type="SUPFAM" id="SSF51735">
    <property type="entry name" value="NAD(P)-binding Rossmann-fold domains"/>
    <property type="match status" value="1"/>
</dbReference>
<dbReference type="KEGG" id="vap:Vapar_5145"/>
<dbReference type="InterPro" id="IPR050005">
    <property type="entry name" value="DenD"/>
</dbReference>
<accession>C5CR71</accession>
<reference evidence="4" key="1">
    <citation type="submission" date="2009-06" db="EMBL/GenBank/DDBJ databases">
        <title>Complete sequence of chromosome 1 of Variovorax paradoxus S110.</title>
        <authorList>
            <consortium name="US DOE Joint Genome Institute"/>
            <person name="Lucas S."/>
            <person name="Copeland A."/>
            <person name="Lapidus A."/>
            <person name="Glavina del Rio T."/>
            <person name="Tice H."/>
            <person name="Bruce D."/>
            <person name="Goodwin L."/>
            <person name="Pitluck S."/>
            <person name="Chertkov O."/>
            <person name="Brettin T."/>
            <person name="Detter J.C."/>
            <person name="Han C."/>
            <person name="Larimer F."/>
            <person name="Land M."/>
            <person name="Hauser L."/>
            <person name="Kyrpides N."/>
            <person name="Ovchinnikova G."/>
            <person name="Orwin P."/>
            <person name="Leadbetter J.R."/>
            <person name="Spain J.C."/>
            <person name="Han J.I."/>
        </authorList>
    </citation>
    <scope>NUCLEOTIDE SEQUENCE</scope>
    <source>
        <strain evidence="4">S110</strain>
    </source>
</reference>
<evidence type="ECO:0000256" key="1">
    <source>
        <dbReference type="ARBA" id="ARBA00022857"/>
    </source>
</evidence>
<feature type="domain" description="NAD-dependent epimerase/dehydratase" evidence="3">
    <location>
        <begin position="3"/>
        <end position="212"/>
    </location>
</feature>
<dbReference type="NCBIfam" id="NF043036">
    <property type="entry name" value="ErythonDh"/>
    <property type="match status" value="1"/>
</dbReference>
<protein>
    <submittedName>
        <fullName evidence="4">NAD-dependent epimerase/dehydratase</fullName>
    </submittedName>
</protein>
<evidence type="ECO:0000259" key="3">
    <source>
        <dbReference type="Pfam" id="PF01370"/>
    </source>
</evidence>
<dbReference type="STRING" id="543728.Vapar_5145"/>
<dbReference type="OrthoDB" id="9801056at2"/>
<dbReference type="InterPro" id="IPR036291">
    <property type="entry name" value="NAD(P)-bd_dom_sf"/>
</dbReference>
<keyword evidence="2" id="KW-0119">Carbohydrate metabolism</keyword>